<evidence type="ECO:0000313" key="4">
    <source>
        <dbReference type="Proteomes" id="UP000746535"/>
    </source>
</evidence>
<dbReference type="InterPro" id="IPR003776">
    <property type="entry name" value="YcaO-like_dom"/>
</dbReference>
<dbReference type="PROSITE" id="PS51664">
    <property type="entry name" value="YCAO"/>
    <property type="match status" value="1"/>
</dbReference>
<keyword evidence="1" id="KW-0732">Signal</keyword>
<evidence type="ECO:0000256" key="1">
    <source>
        <dbReference type="SAM" id="SignalP"/>
    </source>
</evidence>
<dbReference type="PANTHER" id="PTHR37809:SF1">
    <property type="entry name" value="RIBOSOMAL PROTEIN S12 METHYLTHIOTRANSFERASE ACCESSORY FACTOR YCAO"/>
    <property type="match status" value="1"/>
</dbReference>
<dbReference type="Proteomes" id="UP000746535">
    <property type="component" value="Unassembled WGS sequence"/>
</dbReference>
<dbReference type="PANTHER" id="PTHR37809">
    <property type="entry name" value="RIBOSOMAL PROTEIN S12 METHYLTHIOTRANSFERASE ACCESSORY FACTOR YCAO"/>
    <property type="match status" value="1"/>
</dbReference>
<dbReference type="Gene3D" id="3.30.160.660">
    <property type="match status" value="1"/>
</dbReference>
<dbReference type="Gene3D" id="3.30.40.250">
    <property type="match status" value="1"/>
</dbReference>
<organism evidence="3 4">
    <name type="scientific">Pseudomonas quercus</name>
    <dbReference type="NCBI Taxonomy" id="2722792"/>
    <lineage>
        <taxon>Bacteria</taxon>
        <taxon>Pseudomonadati</taxon>
        <taxon>Pseudomonadota</taxon>
        <taxon>Gammaproteobacteria</taxon>
        <taxon>Pseudomonadales</taxon>
        <taxon>Pseudomonadaceae</taxon>
        <taxon>Pseudomonas</taxon>
    </lineage>
</organism>
<dbReference type="Pfam" id="PF02624">
    <property type="entry name" value="YcaO"/>
    <property type="match status" value="1"/>
</dbReference>
<reference evidence="3 4" key="1">
    <citation type="submission" date="2020-03" db="EMBL/GenBank/DDBJ databases">
        <authorList>
            <person name="Wang L."/>
            <person name="He N."/>
            <person name="Li Y."/>
            <person name="Fang Y."/>
            <person name="Zhang F."/>
        </authorList>
    </citation>
    <scope>NUCLEOTIDE SEQUENCE [LARGE SCALE GENOMIC DNA]</scope>
    <source>
        <strain evidence="4">hsmgli-8</strain>
    </source>
</reference>
<keyword evidence="4" id="KW-1185">Reference proteome</keyword>
<dbReference type="EMBL" id="JAAVJI010000004">
    <property type="protein sequence ID" value="NJP01081.1"/>
    <property type="molecule type" value="Genomic_DNA"/>
</dbReference>
<proteinExistence type="predicted"/>
<dbReference type="Gene3D" id="3.30.1330.230">
    <property type="match status" value="1"/>
</dbReference>
<comment type="caution">
    <text evidence="3">The sequence shown here is derived from an EMBL/GenBank/DDBJ whole genome shotgun (WGS) entry which is preliminary data.</text>
</comment>
<sequence length="402" mass="43768">MFRMTSSLRKASLSTTLAHARALAGQFGITRVTNTTWLDKIGIPVFASIRPDAVEGSLCVSAGKGMHAAEAQVGAYMEAIEFAIAEYRNRNIEVFLSTPRKVAAQVGFDYDFVDFCPILGAPIDPDGPLVCVHAQDIASGEIFAIPAELIFSPFNENQGQRIFGTSTNGLSSGNTVDEASVHGIAEIVERDVQAFNFMKNTSRLVQRDCAVETLDPLFNRIEQAGLSALVRYTPSVIGLPYFQGFILEPSDNAPIAISCGSGLHLCRDIAAVRGLAEAAQSRLSYIHGGRDDLIERFKYFSTDSGEAELGAVARLRRDVNDTRESITYSSIEDANPEIHSIESALECLLRRLRNNGFSQVLRVVLSKNNSPLAVVKIVVPGMESFQPALKRAGPRLSHYIAR</sequence>
<gene>
    <name evidence="3" type="ORF">HBH25_09400</name>
</gene>
<feature type="signal peptide" evidence="1">
    <location>
        <begin position="1"/>
        <end position="20"/>
    </location>
</feature>
<evidence type="ECO:0000313" key="3">
    <source>
        <dbReference type="EMBL" id="NJP01081.1"/>
    </source>
</evidence>
<dbReference type="NCBIfam" id="TIGR00702">
    <property type="entry name" value="YcaO-type kinase domain"/>
    <property type="match status" value="1"/>
</dbReference>
<dbReference type="RefSeq" id="WP_168083654.1">
    <property type="nucleotide sequence ID" value="NZ_JAAVJI010000004.1"/>
</dbReference>
<feature type="domain" description="YcaO" evidence="2">
    <location>
        <begin position="63"/>
        <end position="402"/>
    </location>
</feature>
<evidence type="ECO:0000259" key="2">
    <source>
        <dbReference type="PROSITE" id="PS51664"/>
    </source>
</evidence>
<protein>
    <recommendedName>
        <fullName evidence="2">YcaO domain-containing protein</fullName>
    </recommendedName>
</protein>
<name>A0ABX0YCK0_9PSED</name>
<feature type="chain" id="PRO_5045382033" description="YcaO domain-containing protein" evidence="1">
    <location>
        <begin position="21"/>
        <end position="402"/>
    </location>
</feature>
<accession>A0ABX0YCK0</accession>